<dbReference type="Gene3D" id="3.30.370.10">
    <property type="entry name" value="Barstar-like"/>
    <property type="match status" value="1"/>
</dbReference>
<accession>A0A5M9WW90</accession>
<evidence type="ECO:0000313" key="4">
    <source>
        <dbReference type="Proteomes" id="UP000323664"/>
    </source>
</evidence>
<dbReference type="InterPro" id="IPR035905">
    <property type="entry name" value="Barstar-like_sf"/>
</dbReference>
<protein>
    <submittedName>
        <fullName evidence="3">Barnase inhibitor</fullName>
    </submittedName>
</protein>
<dbReference type="InterPro" id="IPR000468">
    <property type="entry name" value="Barstar"/>
</dbReference>
<name>A0A5M9WW90_PAEAM</name>
<evidence type="ECO:0000313" key="3">
    <source>
        <dbReference type="EMBL" id="KAA8785920.1"/>
    </source>
</evidence>
<dbReference type="SUPFAM" id="SSF52038">
    <property type="entry name" value="Barstar-related"/>
    <property type="match status" value="1"/>
</dbReference>
<evidence type="ECO:0000259" key="2">
    <source>
        <dbReference type="Pfam" id="PF01337"/>
    </source>
</evidence>
<feature type="domain" description="Barstar (barnase inhibitor)" evidence="2">
    <location>
        <begin position="7"/>
        <end position="96"/>
    </location>
</feature>
<evidence type="ECO:0000256" key="1">
    <source>
        <dbReference type="ARBA" id="ARBA00006845"/>
    </source>
</evidence>
<comment type="caution">
    <text evidence="3">The sequence shown here is derived from an EMBL/GenBank/DDBJ whole genome shotgun (WGS) entry which is preliminary data.</text>
</comment>
<proteinExistence type="inferred from homology"/>
<dbReference type="AlphaFoldDB" id="A0A5M9WW90"/>
<gene>
    <name evidence="3" type="ORF">EC604_18965</name>
</gene>
<dbReference type="EMBL" id="RIAS01000011">
    <property type="protein sequence ID" value="KAA8785920.1"/>
    <property type="molecule type" value="Genomic_DNA"/>
</dbReference>
<reference evidence="3 4" key="1">
    <citation type="journal article" date="2019" name="J. Ind. Microbiol. Biotechnol.">
        <title>Paenibacillus amylolyticus 27C64 has a diverse set of carbohydrate-active enzymes and complete pectin deconstruction system.</title>
        <authorList>
            <person name="Keggi C."/>
            <person name="Doran-Peterson J."/>
        </authorList>
    </citation>
    <scope>NUCLEOTIDE SEQUENCE [LARGE SCALE GENOMIC DNA]</scope>
    <source>
        <strain evidence="3 4">27C64</strain>
    </source>
</reference>
<comment type="similarity">
    <text evidence="1">Belongs to the barstar family.</text>
</comment>
<dbReference type="Proteomes" id="UP000323664">
    <property type="component" value="Unassembled WGS sequence"/>
</dbReference>
<sequence length="98" mass="11544">MQEITMMKKVIIDGKAIRSVEDLHAILQTEFSLQPAYFENMDTLWEGLVWHVPVPVELEWIHFSESRAAIGPYADQMMNLLYEVDEQLEELFRFTVKL</sequence>
<organism evidence="3 4">
    <name type="scientific">Paenibacillus amylolyticus</name>
    <dbReference type="NCBI Taxonomy" id="1451"/>
    <lineage>
        <taxon>Bacteria</taxon>
        <taxon>Bacillati</taxon>
        <taxon>Bacillota</taxon>
        <taxon>Bacilli</taxon>
        <taxon>Bacillales</taxon>
        <taxon>Paenibacillaceae</taxon>
        <taxon>Paenibacillus</taxon>
    </lineage>
</organism>
<dbReference type="Pfam" id="PF01337">
    <property type="entry name" value="Barstar"/>
    <property type="match status" value="1"/>
</dbReference>